<accession>A0A8C7QVU7</accession>
<feature type="domain" description="Gfo/Idh/MocA-like oxidoreductase N-terminal" evidence="1">
    <location>
        <begin position="63"/>
        <end position="179"/>
    </location>
</feature>
<dbReference type="AlphaFoldDB" id="A0A8C7QVU7"/>
<evidence type="ECO:0000259" key="2">
    <source>
        <dbReference type="Pfam" id="PF09166"/>
    </source>
</evidence>
<dbReference type="Pfam" id="PF01408">
    <property type="entry name" value="GFO_IDH_MocA"/>
    <property type="match status" value="1"/>
</dbReference>
<dbReference type="Ensembl" id="ENSOMYT00000047136.2">
    <property type="protein sequence ID" value="ENSOMYP00000043239.2"/>
    <property type="gene ID" value="ENSOMYG00000019915.2"/>
</dbReference>
<dbReference type="InterPro" id="IPR000683">
    <property type="entry name" value="Gfo/Idh/MocA-like_OxRdtase_N"/>
</dbReference>
<dbReference type="GO" id="GO:0042167">
    <property type="term" value="P:heme catabolic process"/>
    <property type="evidence" value="ECO:0007669"/>
    <property type="project" value="InterPro"/>
</dbReference>
<dbReference type="Proteomes" id="UP000694395">
    <property type="component" value="Chromosome 8"/>
</dbReference>
<dbReference type="GO" id="GO:0000166">
    <property type="term" value="F:nucleotide binding"/>
    <property type="evidence" value="ECO:0007669"/>
    <property type="project" value="InterPro"/>
</dbReference>
<dbReference type="Pfam" id="PF09166">
    <property type="entry name" value="Biliv-reduc_cat"/>
    <property type="match status" value="1"/>
</dbReference>
<dbReference type="InterPro" id="IPR015249">
    <property type="entry name" value="Biliverdin_Rdtase_cat"/>
</dbReference>
<proteinExistence type="predicted"/>
<dbReference type="SUPFAM" id="SSF51735">
    <property type="entry name" value="NAD(P)-binding Rossmann-fold domains"/>
    <property type="match status" value="1"/>
</dbReference>
<dbReference type="Gene3D" id="3.40.50.720">
    <property type="entry name" value="NAD(P)-binding Rossmann-like Domain"/>
    <property type="match status" value="1"/>
</dbReference>
<protein>
    <submittedName>
        <fullName evidence="3">Biliverdin reductase A</fullName>
    </submittedName>
</protein>
<feature type="domain" description="Biliverdin reductase catalytic" evidence="2">
    <location>
        <begin position="187"/>
        <end position="297"/>
    </location>
</feature>
<dbReference type="GeneTree" id="ENSGT00390000011072"/>
<name>A0A8C7QVU7_ONCMY</name>
<dbReference type="GO" id="GO:0008270">
    <property type="term" value="F:zinc ion binding"/>
    <property type="evidence" value="ECO:0007669"/>
    <property type="project" value="InterPro"/>
</dbReference>
<evidence type="ECO:0000259" key="1">
    <source>
        <dbReference type="Pfam" id="PF01408"/>
    </source>
</evidence>
<reference evidence="3" key="3">
    <citation type="submission" date="2025-09" db="UniProtKB">
        <authorList>
            <consortium name="Ensembl"/>
        </authorList>
    </citation>
    <scope>IDENTIFICATION</scope>
</reference>
<dbReference type="InterPro" id="IPR051450">
    <property type="entry name" value="Gfo/Idh/MocA_Oxidoreductases"/>
</dbReference>
<sequence>MRLHVLCTRHTQAVLKKKCVMKVVTQLYHSDKSSTVAVYSHKRVICVNLLSSRAIQKVDMFGSVVVGIGTAGFVRIRDMLAPLPSSAAEKLSVKGFISRRTLEEQQGVKQITIEDALRRDDIKVAFVCTENAVHEENIRTFLEAGKHVCVEYPMAMTYKTAVDLWDLAQEKGVVLHEEHIELLTADFKQLKKDIAGKKLEEGSLHFTGGPLKPGFGFPAFSGIARLTWLVDLFGELSVTTASMEEDQENKYMKMTTQLMTKEQKPLTWIEERGPGLPRVKNINFRFDSCTMTQLPPAAREPVGLFMQDLVLFSQKLLGQVPRDQLHAERHRVLHCLELADRIQQLSQQGQGSAQDA</sequence>
<dbReference type="PANTHER" id="PTHR43377:SF1">
    <property type="entry name" value="BILIVERDIN REDUCTASE A"/>
    <property type="match status" value="1"/>
</dbReference>
<dbReference type="PANTHER" id="PTHR43377">
    <property type="entry name" value="BILIVERDIN REDUCTASE A"/>
    <property type="match status" value="1"/>
</dbReference>
<dbReference type="InterPro" id="IPR036291">
    <property type="entry name" value="NAD(P)-bd_dom_sf"/>
</dbReference>
<evidence type="ECO:0000313" key="3">
    <source>
        <dbReference type="Ensembl" id="ENSOMYP00000043239.2"/>
    </source>
</evidence>
<reference evidence="3" key="2">
    <citation type="submission" date="2025-08" db="UniProtKB">
        <authorList>
            <consortium name="Ensembl"/>
        </authorList>
    </citation>
    <scope>IDENTIFICATION</scope>
</reference>
<evidence type="ECO:0000313" key="4">
    <source>
        <dbReference type="Proteomes" id="UP000694395"/>
    </source>
</evidence>
<dbReference type="Gene3D" id="3.30.360.10">
    <property type="entry name" value="Dihydrodipicolinate Reductase, domain 2"/>
    <property type="match status" value="1"/>
</dbReference>
<keyword evidence="4" id="KW-1185">Reference proteome</keyword>
<organism evidence="3 4">
    <name type="scientific">Oncorhynchus mykiss</name>
    <name type="common">Rainbow trout</name>
    <name type="synonym">Salmo gairdneri</name>
    <dbReference type="NCBI Taxonomy" id="8022"/>
    <lineage>
        <taxon>Eukaryota</taxon>
        <taxon>Metazoa</taxon>
        <taxon>Chordata</taxon>
        <taxon>Craniata</taxon>
        <taxon>Vertebrata</taxon>
        <taxon>Euteleostomi</taxon>
        <taxon>Actinopterygii</taxon>
        <taxon>Neopterygii</taxon>
        <taxon>Teleostei</taxon>
        <taxon>Protacanthopterygii</taxon>
        <taxon>Salmoniformes</taxon>
        <taxon>Salmonidae</taxon>
        <taxon>Salmoninae</taxon>
        <taxon>Oncorhynchus</taxon>
    </lineage>
</organism>
<reference evidence="3" key="1">
    <citation type="submission" date="2020-07" db="EMBL/GenBank/DDBJ databases">
        <title>A long reads based de novo assembly of the rainbow trout Arlee double haploid line genome.</title>
        <authorList>
            <person name="Gao G."/>
            <person name="Palti Y."/>
        </authorList>
    </citation>
    <scope>NUCLEOTIDE SEQUENCE [LARGE SCALE GENOMIC DNA]</scope>
</reference>
<dbReference type="SUPFAM" id="SSF55347">
    <property type="entry name" value="Glyceraldehyde-3-phosphate dehydrogenase-like, C-terminal domain"/>
    <property type="match status" value="1"/>
</dbReference>
<dbReference type="GO" id="GO:0004074">
    <property type="term" value="F:biliverdin reductase [NAD(P)H] activity"/>
    <property type="evidence" value="ECO:0007669"/>
    <property type="project" value="InterPro"/>
</dbReference>